<evidence type="ECO:0000256" key="1">
    <source>
        <dbReference type="ARBA" id="ARBA00006138"/>
    </source>
</evidence>
<dbReference type="Gene3D" id="1.20.1460.10">
    <property type="entry name" value="subunit c (vma5p) of the yeast v-atpase, domain 2"/>
    <property type="match status" value="1"/>
</dbReference>
<dbReference type="GO" id="GO:0046961">
    <property type="term" value="F:proton-transporting ATPase activity, rotational mechanism"/>
    <property type="evidence" value="ECO:0007669"/>
    <property type="project" value="InterPro"/>
</dbReference>
<dbReference type="SUPFAM" id="SSF118203">
    <property type="entry name" value="Vacuolar ATP synthase subunit C"/>
    <property type="match status" value="1"/>
</dbReference>
<evidence type="ECO:0000313" key="8">
    <source>
        <dbReference type="Proteomes" id="UP000007322"/>
    </source>
</evidence>
<evidence type="ECO:0000256" key="2">
    <source>
        <dbReference type="ARBA" id="ARBA00022448"/>
    </source>
</evidence>
<dbReference type="STRING" id="573729.G2Q1X2"/>
<proteinExistence type="inferred from homology"/>
<dbReference type="AlphaFoldDB" id="G2Q1X2"/>
<evidence type="ECO:0000313" key="7">
    <source>
        <dbReference type="EMBL" id="AEO54204.1"/>
    </source>
</evidence>
<dbReference type="KEGG" id="mtm:MYCTH_2296513"/>
<dbReference type="OrthoDB" id="6605928at2759"/>
<dbReference type="Proteomes" id="UP000007322">
    <property type="component" value="Chromosome 1"/>
</dbReference>
<dbReference type="HOGENOM" id="CLU_017554_3_0_1"/>
<dbReference type="InterPro" id="IPR004907">
    <property type="entry name" value="ATPase_V1-cplx_csu"/>
</dbReference>
<dbReference type="RefSeq" id="XP_003659449.1">
    <property type="nucleotide sequence ID" value="XM_003659401.1"/>
</dbReference>
<evidence type="ECO:0000256" key="5">
    <source>
        <dbReference type="ARBA" id="ARBA00053565"/>
    </source>
</evidence>
<comment type="similarity">
    <text evidence="1 6">Belongs to the V-ATPase C subunit family.</text>
</comment>
<keyword evidence="2 6" id="KW-0813">Transport</keyword>
<dbReference type="FunCoup" id="G2Q1X2">
    <property type="interactions" value="378"/>
</dbReference>
<reference evidence="7 8" key="1">
    <citation type="journal article" date="2011" name="Nat. Biotechnol.">
        <title>Comparative genomic analysis of the thermophilic biomass-degrading fungi Myceliophthora thermophila and Thielavia terrestris.</title>
        <authorList>
            <person name="Berka R.M."/>
            <person name="Grigoriev I.V."/>
            <person name="Otillar R."/>
            <person name="Salamov A."/>
            <person name="Grimwood J."/>
            <person name="Reid I."/>
            <person name="Ishmael N."/>
            <person name="John T."/>
            <person name="Darmond C."/>
            <person name="Moisan M.-C."/>
            <person name="Henrissat B."/>
            <person name="Coutinho P.M."/>
            <person name="Lombard V."/>
            <person name="Natvig D.O."/>
            <person name="Lindquist E."/>
            <person name="Schmutz J."/>
            <person name="Lucas S."/>
            <person name="Harris P."/>
            <person name="Powlowski J."/>
            <person name="Bellemare A."/>
            <person name="Taylor D."/>
            <person name="Butler G."/>
            <person name="de Vries R.P."/>
            <person name="Allijn I.E."/>
            <person name="van den Brink J."/>
            <person name="Ushinsky S."/>
            <person name="Storms R."/>
            <person name="Powell A.J."/>
            <person name="Paulsen I.T."/>
            <person name="Elbourne L.D.H."/>
            <person name="Baker S.E."/>
            <person name="Magnuson J."/>
            <person name="LaBoissiere S."/>
            <person name="Clutterbuck A.J."/>
            <person name="Martinez D."/>
            <person name="Wogulis M."/>
            <person name="de Leon A.L."/>
            <person name="Rey M.W."/>
            <person name="Tsang A."/>
        </authorList>
    </citation>
    <scope>NUCLEOTIDE SEQUENCE [LARGE SCALE GENOMIC DNA]</scope>
    <source>
        <strain evidence="8">ATCC 42464 / BCRC 31852 / DSM 1799</strain>
    </source>
</reference>
<dbReference type="PANTHER" id="PTHR10137:SF0">
    <property type="entry name" value="V-TYPE PROTON ATPASE SUBUNIT C"/>
    <property type="match status" value="1"/>
</dbReference>
<evidence type="ECO:0000256" key="3">
    <source>
        <dbReference type="ARBA" id="ARBA00022781"/>
    </source>
</evidence>
<dbReference type="Gene3D" id="3.30.70.1180">
    <property type="entry name" value="Vacuolar atp synthase subunit c, domain 1"/>
    <property type="match status" value="1"/>
</dbReference>
<keyword evidence="4 6" id="KW-0406">Ion transport</keyword>
<protein>
    <recommendedName>
        <fullName evidence="6">V-type proton ATPase subunit C</fullName>
    </recommendedName>
</protein>
<dbReference type="InterPro" id="IPR036132">
    <property type="entry name" value="Vac_ATP_synth_c_sf"/>
</dbReference>
<dbReference type="EMBL" id="CP003002">
    <property type="protein sequence ID" value="AEO54204.1"/>
    <property type="molecule type" value="Genomic_DNA"/>
</dbReference>
<keyword evidence="3 6" id="KW-0375">Hydrogen ion transport</keyword>
<dbReference type="OMA" id="VMIWIHV"/>
<comment type="function">
    <text evidence="6">Subunit of the V1 complex of vacuolar(H+)-ATPase (V-ATPase), a multisubunit enzyme composed of a peripheral complex (V1) that hydrolyzes ATP and a membrane integral complex (V0) that translocates protons. V-ATPase is responsible for acidifying and maintaining the pH of intracellular compartments and in some cell types, is targeted to the plasma membrane, where it is responsible for acidifying the extracellular environment. Subunit C is necessary for the assembly of the catalytic sector of the enzyme and is likely to have a specific function in its catalytic activity.</text>
</comment>
<sequence>MQSTQYLLVSLPLRIFDDDPLATLTATVGRDNGETLPFSIPSFKIGTLDALVQHADELAKLNATCEAAVAKVADSLKGILDGDEDKTAQQKMVNDKPTDHYLRNFQWNRLRYRADRPLGELIDNLQKELQNIDNDVKAKFNQYSGIKTTLATLQRKQTGNLATKSLTPIVDPSLLVQDSEYLETHLIAVPTNARKDFIRSYETLAPMVVPRSSIQVAQDDEFTLFAVTTFKKTSAEFLQKCREQKWTPRQYKYVEGGKEEEQRELDRVAREEKKVWGEALRLARTGWSETVMILAHVMTLRVFVETVLRYGLPLEFVCVLIKTTPKHAKKVKAALDSAYSYLGGNAFGRDKKGRVTKDDASLTSEMAAVGLGTEGSEYTAYVYYEIDLP</sequence>
<evidence type="ECO:0000256" key="4">
    <source>
        <dbReference type="ARBA" id="ARBA00023065"/>
    </source>
</evidence>
<organism evidence="7 8">
    <name type="scientific">Thermothelomyces thermophilus (strain ATCC 42464 / BCRC 31852 / DSM 1799)</name>
    <name type="common">Sporotrichum thermophile</name>
    <dbReference type="NCBI Taxonomy" id="573729"/>
    <lineage>
        <taxon>Eukaryota</taxon>
        <taxon>Fungi</taxon>
        <taxon>Dikarya</taxon>
        <taxon>Ascomycota</taxon>
        <taxon>Pezizomycotina</taxon>
        <taxon>Sordariomycetes</taxon>
        <taxon>Sordariomycetidae</taxon>
        <taxon>Sordariales</taxon>
        <taxon>Chaetomiaceae</taxon>
        <taxon>Thermothelomyces</taxon>
    </lineage>
</organism>
<dbReference type="GO" id="GO:0000221">
    <property type="term" value="C:vacuolar proton-transporting V-type ATPase, V1 domain"/>
    <property type="evidence" value="ECO:0007669"/>
    <property type="project" value="TreeGrafter"/>
</dbReference>
<accession>G2Q1X2</accession>
<dbReference type="GeneID" id="11505476"/>
<comment type="subunit">
    <text evidence="6">V-ATPase is a heteromultimeric enzyme composed of a peripheral catalytic V1 complex (components A to H) attached to an integral membrane V0 proton pore complex.</text>
</comment>
<name>G2Q1X2_THET4</name>
<dbReference type="PANTHER" id="PTHR10137">
    <property type="entry name" value="V-TYPE PROTON ATPASE SUBUNIT C"/>
    <property type="match status" value="1"/>
</dbReference>
<dbReference type="Gene3D" id="3.30.70.100">
    <property type="match status" value="1"/>
</dbReference>
<comment type="function">
    <text evidence="5">Subunit of the V1 complex of vacuolar(H+)-ATPase (V-ATPase), a multisubunit enzyme composed of a peripheral complex (V1) that hydrolyzes ATP and a membrane integral complex (V0) that translocates protons. V-ATPase is responsible for acidifying and maintaining the pH of intracellular compartments. Subunit C is necessary for the assembly of the catalytic sector of the enzyme and is likely to have a specific function in its catalytic activity. Reversibly leaves the enzyme after glucose depletion, causing the catalytic subcomplex V1 to detach from the V0 section.</text>
</comment>
<gene>
    <name evidence="7" type="ORF">MYCTH_2296513</name>
</gene>
<dbReference type="VEuPathDB" id="FungiDB:MYCTH_2296513"/>
<dbReference type="FunFam" id="3.30.70.100:FF:000002">
    <property type="entry name" value="V-type proton ATPase subunit C"/>
    <property type="match status" value="1"/>
</dbReference>
<keyword evidence="8" id="KW-1185">Reference proteome</keyword>
<dbReference type="eggNOG" id="KOG2909">
    <property type="taxonomic scope" value="Eukaryota"/>
</dbReference>
<dbReference type="InParanoid" id="G2Q1X2"/>
<dbReference type="Pfam" id="PF03223">
    <property type="entry name" value="V-ATPase_C"/>
    <property type="match status" value="1"/>
</dbReference>
<dbReference type="CDD" id="cd14785">
    <property type="entry name" value="V-ATPase_C"/>
    <property type="match status" value="1"/>
</dbReference>
<evidence type="ECO:0000256" key="6">
    <source>
        <dbReference type="RuleBase" id="RU364010"/>
    </source>
</evidence>